<dbReference type="PANTHER" id="PTHR43099">
    <property type="entry name" value="UPF0053 PROTEIN YRKA"/>
    <property type="match status" value="1"/>
</dbReference>
<evidence type="ECO:0000313" key="4">
    <source>
        <dbReference type="Proteomes" id="UP000699691"/>
    </source>
</evidence>
<dbReference type="AlphaFoldDB" id="A0A955RWM6"/>
<feature type="non-terminal residue" evidence="3">
    <location>
        <position position="97"/>
    </location>
</feature>
<dbReference type="InterPro" id="IPR002550">
    <property type="entry name" value="CNNM"/>
</dbReference>
<dbReference type="Proteomes" id="UP000699691">
    <property type="component" value="Unassembled WGS sequence"/>
</dbReference>
<reference evidence="3" key="1">
    <citation type="submission" date="2020-04" db="EMBL/GenBank/DDBJ databases">
        <authorList>
            <person name="Zhang T."/>
        </authorList>
    </citation>
    <scope>NUCLEOTIDE SEQUENCE</scope>
    <source>
        <strain evidence="3">HKST-UBA02</strain>
    </source>
</reference>
<keyword evidence="1" id="KW-1133">Transmembrane helix</keyword>
<dbReference type="EMBL" id="JAGQKY010000236">
    <property type="protein sequence ID" value="MCA9398004.1"/>
    <property type="molecule type" value="Genomic_DNA"/>
</dbReference>
<evidence type="ECO:0000313" key="3">
    <source>
        <dbReference type="EMBL" id="MCA9398004.1"/>
    </source>
</evidence>
<evidence type="ECO:0000259" key="2">
    <source>
        <dbReference type="PROSITE" id="PS51846"/>
    </source>
</evidence>
<reference evidence="3" key="2">
    <citation type="journal article" date="2021" name="Microbiome">
        <title>Successional dynamics and alternative stable states in a saline activated sludge microbial community over 9 years.</title>
        <authorList>
            <person name="Wang Y."/>
            <person name="Ye J."/>
            <person name="Ju F."/>
            <person name="Liu L."/>
            <person name="Boyd J.A."/>
            <person name="Deng Y."/>
            <person name="Parks D.H."/>
            <person name="Jiang X."/>
            <person name="Yin X."/>
            <person name="Woodcroft B.J."/>
            <person name="Tyson G.W."/>
            <person name="Hugenholtz P."/>
            <person name="Polz M.F."/>
            <person name="Zhang T."/>
        </authorList>
    </citation>
    <scope>NUCLEOTIDE SEQUENCE</scope>
    <source>
        <strain evidence="3">HKST-UBA02</strain>
    </source>
</reference>
<gene>
    <name evidence="3" type="ORF">KC573_04195</name>
</gene>
<keyword evidence="1" id="KW-0472">Membrane</keyword>
<evidence type="ECO:0000256" key="1">
    <source>
        <dbReference type="PROSITE-ProRule" id="PRU01193"/>
    </source>
</evidence>
<dbReference type="PANTHER" id="PTHR43099:SF5">
    <property type="entry name" value="HLYC_CORC FAMILY TRANSPORTER"/>
    <property type="match status" value="1"/>
</dbReference>
<name>A0A955RWM6_UNCKA</name>
<dbReference type="Pfam" id="PF01595">
    <property type="entry name" value="CNNM"/>
    <property type="match status" value="1"/>
</dbReference>
<feature type="domain" description="CNNM transmembrane" evidence="2">
    <location>
        <begin position="1"/>
        <end position="97"/>
    </location>
</feature>
<keyword evidence="1" id="KW-0812">Transmembrane</keyword>
<organism evidence="3 4">
    <name type="scientific">candidate division WWE3 bacterium</name>
    <dbReference type="NCBI Taxonomy" id="2053526"/>
    <lineage>
        <taxon>Bacteria</taxon>
        <taxon>Katanobacteria</taxon>
    </lineage>
</organism>
<comment type="caution">
    <text evidence="3">The sequence shown here is derived from an EMBL/GenBank/DDBJ whole genome shotgun (WGS) entry which is preliminary data.</text>
</comment>
<dbReference type="InterPro" id="IPR051676">
    <property type="entry name" value="UPF0053_domain"/>
</dbReference>
<protein>
    <submittedName>
        <fullName evidence="3">DUF21 domain-containing protein</fullName>
    </submittedName>
</protein>
<proteinExistence type="predicted"/>
<dbReference type="GO" id="GO:0016020">
    <property type="term" value="C:membrane"/>
    <property type="evidence" value="ECO:0007669"/>
    <property type="project" value="UniProtKB-UniRule"/>
</dbReference>
<sequence length="97" mass="10191">MSIFVILSLIILNGFLAMSEIAILSAPKARIKKLADEGNKNAKIAFELINNSSNLLSSIQIGITLIGVVAGAFGGQSIAEPLGRYLSNFASLGENNL</sequence>
<dbReference type="PROSITE" id="PS51846">
    <property type="entry name" value="CNNM"/>
    <property type="match status" value="1"/>
</dbReference>
<accession>A0A955RWM6</accession>